<dbReference type="GO" id="GO:0051539">
    <property type="term" value="F:4 iron, 4 sulfur cluster binding"/>
    <property type="evidence" value="ECO:0007669"/>
    <property type="project" value="UniProtKB-KW"/>
</dbReference>
<dbReference type="PANTHER" id="PTHR24960:SF85">
    <property type="entry name" value="POLYFERREDOXIN PROTEIN VHUB"/>
    <property type="match status" value="1"/>
</dbReference>
<evidence type="ECO:0000313" key="9">
    <source>
        <dbReference type="Proteomes" id="UP000003178"/>
    </source>
</evidence>
<dbReference type="Pfam" id="PF13187">
    <property type="entry name" value="Fer4_9"/>
    <property type="match status" value="1"/>
</dbReference>
<evidence type="ECO:0000256" key="1">
    <source>
        <dbReference type="ARBA" id="ARBA00003532"/>
    </source>
</evidence>
<dbReference type="NCBIfam" id="NF038196">
    <property type="entry name" value="ferrodoxin_EFR1"/>
    <property type="match status" value="1"/>
</dbReference>
<dbReference type="Proteomes" id="UP000003178">
    <property type="component" value="Unassembled WGS sequence"/>
</dbReference>
<proteinExistence type="predicted"/>
<dbReference type="InterPro" id="IPR050157">
    <property type="entry name" value="PSI_iron-sulfur_center"/>
</dbReference>
<comment type="caution">
    <text evidence="8">The sequence shown here is derived from an EMBL/GenBank/DDBJ whole genome shotgun (WGS) entry which is preliminary data.</text>
</comment>
<protein>
    <recommendedName>
        <fullName evidence="2">Ferredoxin</fullName>
    </recommendedName>
</protein>
<reference evidence="8 9" key="2">
    <citation type="submission" date="2008-10" db="EMBL/GenBank/DDBJ databases">
        <title>Draft genome sequence of Clostridium hiranonis (DSM 13275).</title>
        <authorList>
            <person name="Sudarsanam P."/>
            <person name="Ley R."/>
            <person name="Guruge J."/>
            <person name="Turnbaugh P.J."/>
            <person name="Mahowald M."/>
            <person name="Liep D."/>
            <person name="Gordon J."/>
        </authorList>
    </citation>
    <scope>NUCLEOTIDE SEQUENCE [LARGE SCALE GENOMIC DNA]</scope>
    <source>
        <strain evidence="8 9">DSM 13275</strain>
    </source>
</reference>
<sequence>MLGVFFSGTGNTEYCVRLLSSLLDESYEIVSLENPSSIKKIEERDTIIFGYPIQYSNIPYFVREFIIKNSFLWKNKKIICLATMGAFSGDGAGCSARLFKKYGAIILGGLHIKMPDSVCDSPLLKKNTQEKEIIIKNATEKIKLIANNIKNKIYPNDGLSSISHIIGLLGQRLWFFHKTKTYSNNLTINENCIGCGLCSKICPTQNISIVNLKAIGGNKCTLCYRCVSNCPQKAITILGKKVIEQYKLDNYI</sequence>
<evidence type="ECO:0000256" key="6">
    <source>
        <dbReference type="ARBA" id="ARBA00023014"/>
    </source>
</evidence>
<dbReference type="InterPro" id="IPR017896">
    <property type="entry name" value="4Fe4S_Fe-S-bd"/>
</dbReference>
<keyword evidence="6" id="KW-0411">Iron-sulfur</keyword>
<keyword evidence="3" id="KW-0004">4Fe-4S</keyword>
<dbReference type="SUPFAM" id="SSF52218">
    <property type="entry name" value="Flavoproteins"/>
    <property type="match status" value="1"/>
</dbReference>
<dbReference type="InterPro" id="IPR029039">
    <property type="entry name" value="Flavoprotein-like_sf"/>
</dbReference>
<accession>B6FZV1</accession>
<evidence type="ECO:0000313" key="8">
    <source>
        <dbReference type="EMBL" id="EEA84924.1"/>
    </source>
</evidence>
<dbReference type="EMBL" id="ABWP01000059">
    <property type="protein sequence ID" value="EEA84924.1"/>
    <property type="molecule type" value="Genomic_DNA"/>
</dbReference>
<dbReference type="Gene3D" id="3.40.50.360">
    <property type="match status" value="1"/>
</dbReference>
<dbReference type="InterPro" id="IPR047964">
    <property type="entry name" value="EFR1-like"/>
</dbReference>
<keyword evidence="5" id="KW-0408">Iron</keyword>
<gene>
    <name evidence="8" type="ORF">CLOHIR_01405</name>
</gene>
<dbReference type="STRING" id="500633.CLOHIR_01405"/>
<dbReference type="HOGENOM" id="CLU_068049_1_1_9"/>
<keyword evidence="9" id="KW-1185">Reference proteome</keyword>
<evidence type="ECO:0000256" key="2">
    <source>
        <dbReference type="ARBA" id="ARBA00013529"/>
    </source>
</evidence>
<dbReference type="Pfam" id="PF12724">
    <property type="entry name" value="Flavodoxin_5"/>
    <property type="match status" value="1"/>
</dbReference>
<dbReference type="PROSITE" id="PS51379">
    <property type="entry name" value="4FE4S_FER_2"/>
    <property type="match status" value="2"/>
</dbReference>
<dbReference type="SUPFAM" id="SSF54862">
    <property type="entry name" value="4Fe-4S ferredoxins"/>
    <property type="match status" value="1"/>
</dbReference>
<feature type="domain" description="4Fe-4S ferredoxin-type" evidence="7">
    <location>
        <begin position="218"/>
        <end position="240"/>
    </location>
</feature>
<keyword evidence="4" id="KW-0479">Metal-binding</keyword>
<dbReference type="GO" id="GO:0046872">
    <property type="term" value="F:metal ion binding"/>
    <property type="evidence" value="ECO:0007669"/>
    <property type="project" value="UniProtKB-KW"/>
</dbReference>
<name>B6FZV1_PEPHT</name>
<reference evidence="8 9" key="1">
    <citation type="submission" date="2008-09" db="EMBL/GenBank/DDBJ databases">
        <authorList>
            <person name="Fulton L."/>
            <person name="Clifton S."/>
            <person name="Fulton B."/>
            <person name="Xu J."/>
            <person name="Minx P."/>
            <person name="Pepin K.H."/>
            <person name="Johnson M."/>
            <person name="Thiruvilangam P."/>
            <person name="Bhonagiri V."/>
            <person name="Nash W.E."/>
            <person name="Mardis E.R."/>
            <person name="Wilson R.K."/>
        </authorList>
    </citation>
    <scope>NUCLEOTIDE SEQUENCE [LARGE SCALE GENOMIC DNA]</scope>
    <source>
        <strain evidence="8 9">DSM 13275</strain>
    </source>
</reference>
<evidence type="ECO:0000259" key="7">
    <source>
        <dbReference type="PROSITE" id="PS51379"/>
    </source>
</evidence>
<dbReference type="OrthoDB" id="9813995at2"/>
<dbReference type="Gene3D" id="3.30.70.20">
    <property type="match status" value="1"/>
</dbReference>
<comment type="function">
    <text evidence="1">Ferredoxins are iron-sulfur proteins that transfer electrons in a wide variety of metabolic reactions.</text>
</comment>
<dbReference type="eggNOG" id="COG0716">
    <property type="taxonomic scope" value="Bacteria"/>
</dbReference>
<evidence type="ECO:0000256" key="4">
    <source>
        <dbReference type="ARBA" id="ARBA00022723"/>
    </source>
</evidence>
<dbReference type="AlphaFoldDB" id="B6FZV1"/>
<evidence type="ECO:0000256" key="3">
    <source>
        <dbReference type="ARBA" id="ARBA00022485"/>
    </source>
</evidence>
<dbReference type="InterPro" id="IPR026816">
    <property type="entry name" value="Flavodoxin_dom"/>
</dbReference>
<dbReference type="PROSITE" id="PS00198">
    <property type="entry name" value="4FE4S_FER_1"/>
    <property type="match status" value="2"/>
</dbReference>
<dbReference type="RefSeq" id="WP_006440326.1">
    <property type="nucleotide sequence ID" value="NZ_DS995356.1"/>
</dbReference>
<feature type="domain" description="4Fe-4S ferredoxin-type" evidence="7">
    <location>
        <begin position="184"/>
        <end position="212"/>
    </location>
</feature>
<dbReference type="eggNOG" id="COG1143">
    <property type="taxonomic scope" value="Bacteria"/>
</dbReference>
<dbReference type="InterPro" id="IPR017900">
    <property type="entry name" value="4Fe4S_Fe_S_CS"/>
</dbReference>
<dbReference type="PANTHER" id="PTHR24960">
    <property type="entry name" value="PHOTOSYSTEM I IRON-SULFUR CENTER-RELATED"/>
    <property type="match status" value="1"/>
</dbReference>
<organism evidence="8 9">
    <name type="scientific">Peptacetobacter hiranonis (strain DSM 13275 / JCM 10541 / KCTC 15199 / TO-931)</name>
    <name type="common">Clostridium hiranonis</name>
    <dbReference type="NCBI Taxonomy" id="500633"/>
    <lineage>
        <taxon>Bacteria</taxon>
        <taxon>Bacillati</taxon>
        <taxon>Bacillota</taxon>
        <taxon>Clostridia</taxon>
        <taxon>Peptostreptococcales</taxon>
        <taxon>Peptostreptococcaceae</taxon>
        <taxon>Peptacetobacter</taxon>
    </lineage>
</organism>
<evidence type="ECO:0000256" key="5">
    <source>
        <dbReference type="ARBA" id="ARBA00023004"/>
    </source>
</evidence>